<reference evidence="2" key="1">
    <citation type="submission" date="2023-06" db="EMBL/GenBank/DDBJ databases">
        <title>Survivors Of The Sea: Transcriptome response of Skeletonema marinoi to long-term dormancy.</title>
        <authorList>
            <person name="Pinder M.I.M."/>
            <person name="Kourtchenko O."/>
            <person name="Robertson E.K."/>
            <person name="Larsson T."/>
            <person name="Maumus F."/>
            <person name="Osuna-Cruz C.M."/>
            <person name="Vancaester E."/>
            <person name="Stenow R."/>
            <person name="Vandepoele K."/>
            <person name="Ploug H."/>
            <person name="Bruchert V."/>
            <person name="Godhe A."/>
            <person name="Topel M."/>
        </authorList>
    </citation>
    <scope>NUCLEOTIDE SEQUENCE</scope>
    <source>
        <strain evidence="2">R05AC</strain>
    </source>
</reference>
<keyword evidence="3" id="KW-1185">Reference proteome</keyword>
<name>A0AAD8YE28_9STRA</name>
<sequence>MKSSNLYERDHRASSSSSSSGNKAPHNGDAGIDSSQMKEVSVEVGSLSQLVTVTADTTEMSSAVPKRIDASASRMSWQATNWDEMERCHETNMKASFSSRRASCKSESSASSFYQSLINEVEADELLRETSESSTEAQPHTRTKRKSMQKTLEEDEEAFANSLRALALEVEKKKEKDELYRTRTSQSTVEGDPPRKQNSSRHEKYTQD</sequence>
<feature type="compositionally biased region" description="Basic and acidic residues" evidence="1">
    <location>
        <begin position="192"/>
        <end position="208"/>
    </location>
</feature>
<comment type="caution">
    <text evidence="2">The sequence shown here is derived from an EMBL/GenBank/DDBJ whole genome shotgun (WGS) entry which is preliminary data.</text>
</comment>
<accession>A0AAD8YE28</accession>
<gene>
    <name evidence="2" type="ORF">QTG54_005705</name>
</gene>
<dbReference type="Proteomes" id="UP001224775">
    <property type="component" value="Unassembled WGS sequence"/>
</dbReference>
<proteinExistence type="predicted"/>
<evidence type="ECO:0000256" key="1">
    <source>
        <dbReference type="SAM" id="MobiDB-lite"/>
    </source>
</evidence>
<feature type="region of interest" description="Disordered" evidence="1">
    <location>
        <begin position="125"/>
        <end position="156"/>
    </location>
</feature>
<evidence type="ECO:0000313" key="2">
    <source>
        <dbReference type="EMBL" id="KAK1744108.1"/>
    </source>
</evidence>
<dbReference type="AlphaFoldDB" id="A0AAD8YE28"/>
<feature type="compositionally biased region" description="Basic and acidic residues" evidence="1">
    <location>
        <begin position="170"/>
        <end position="181"/>
    </location>
</feature>
<protein>
    <submittedName>
        <fullName evidence="2">Uncharacterized protein</fullName>
    </submittedName>
</protein>
<organism evidence="2 3">
    <name type="scientific">Skeletonema marinoi</name>
    <dbReference type="NCBI Taxonomy" id="267567"/>
    <lineage>
        <taxon>Eukaryota</taxon>
        <taxon>Sar</taxon>
        <taxon>Stramenopiles</taxon>
        <taxon>Ochrophyta</taxon>
        <taxon>Bacillariophyta</taxon>
        <taxon>Coscinodiscophyceae</taxon>
        <taxon>Thalassiosirophycidae</taxon>
        <taxon>Thalassiosirales</taxon>
        <taxon>Skeletonemataceae</taxon>
        <taxon>Skeletonema</taxon>
        <taxon>Skeletonema marinoi-dohrnii complex</taxon>
    </lineage>
</organism>
<feature type="region of interest" description="Disordered" evidence="1">
    <location>
        <begin position="170"/>
        <end position="208"/>
    </location>
</feature>
<feature type="region of interest" description="Disordered" evidence="1">
    <location>
        <begin position="1"/>
        <end position="44"/>
    </location>
</feature>
<evidence type="ECO:0000313" key="3">
    <source>
        <dbReference type="Proteomes" id="UP001224775"/>
    </source>
</evidence>
<dbReference type="EMBL" id="JATAAI010000008">
    <property type="protein sequence ID" value="KAK1744108.1"/>
    <property type="molecule type" value="Genomic_DNA"/>
</dbReference>